<proteinExistence type="predicted"/>
<name>A0ABZ2VYL8_9GAMM</name>
<reference evidence="2 3" key="1">
    <citation type="submission" date="2022-07" db="EMBL/GenBank/DDBJ databases">
        <title>A copper resistant bacterium isolated from sediment samples of deep sea hydrothermal areas.</title>
        <authorList>
            <person name="Zeng X."/>
        </authorList>
    </citation>
    <scope>NUCLEOTIDE SEQUENCE [LARGE SCALE GENOMIC DNA]</scope>
    <source>
        <strain evidence="3">CuT 6</strain>
    </source>
</reference>
<dbReference type="InterPro" id="IPR003593">
    <property type="entry name" value="AAA+_ATPase"/>
</dbReference>
<dbReference type="Proteomes" id="UP001475781">
    <property type="component" value="Chromosome"/>
</dbReference>
<evidence type="ECO:0000313" key="2">
    <source>
        <dbReference type="EMBL" id="WZF87557.1"/>
    </source>
</evidence>
<dbReference type="EMBL" id="CP101118">
    <property type="protein sequence ID" value="WZF87557.1"/>
    <property type="molecule type" value="Genomic_DNA"/>
</dbReference>
<accession>A0ABZ2VYL8</accession>
<gene>
    <name evidence="2" type="ORF">NLK58_14560</name>
</gene>
<dbReference type="InterPro" id="IPR051347">
    <property type="entry name" value="Circadian_clock_KaiC-rel"/>
</dbReference>
<keyword evidence="3" id="KW-1185">Reference proteome</keyword>
<dbReference type="PANTHER" id="PTHR42926">
    <property type="match status" value="1"/>
</dbReference>
<dbReference type="Pfam" id="PF06745">
    <property type="entry name" value="ATPase"/>
    <property type="match status" value="2"/>
</dbReference>
<dbReference type="InterPro" id="IPR014774">
    <property type="entry name" value="KaiC-like_dom"/>
</dbReference>
<dbReference type="PRINTS" id="PR01874">
    <property type="entry name" value="DNAREPAIRADA"/>
</dbReference>
<sequence>MTSPEQRISTGVQGLDEIAYGGLLPQRAYLVRGGPGGGKTTLSLHFLAAETEGTGLYVSLGENGGQVRAQSQQLKIPDGKIQFADGVHFMRLTDRGMQVFPRLIPDNRQAPCDPVTLSTGVEEIDALLGGGIERGTVSVLSGPTGVGKTTLGMQIMRTAALRGERAVVYSFEEQPRILKHRCRSLSMPLDDLLEQDQLHIETVEAVSYSPDELSHSVREEVEINNTRLVMLDSLSGYKLSVGRLSVAGDDVVERLHALCRYLVSRGVTVLILNEIASIAGNEVRATDSGISYLADTIVMLRYVEFNSELRKTIGVLKKRTSDFERSLRAFEITPNGLNVGEPLKGLQGILHGQPHFVDTHRNQTAPEEKTI</sequence>
<protein>
    <submittedName>
        <fullName evidence="2">AAA family ATPase</fullName>
    </submittedName>
</protein>
<dbReference type="InterPro" id="IPR027417">
    <property type="entry name" value="P-loop_NTPase"/>
</dbReference>
<organism evidence="2 3">
    <name type="scientific">Marinobacter metalliresistant</name>
    <dbReference type="NCBI Taxonomy" id="2961995"/>
    <lineage>
        <taxon>Bacteria</taxon>
        <taxon>Pseudomonadati</taxon>
        <taxon>Pseudomonadota</taxon>
        <taxon>Gammaproteobacteria</taxon>
        <taxon>Pseudomonadales</taxon>
        <taxon>Marinobacteraceae</taxon>
        <taxon>Marinobacter</taxon>
    </lineage>
</organism>
<dbReference type="SMART" id="SM00382">
    <property type="entry name" value="AAA"/>
    <property type="match status" value="2"/>
</dbReference>
<dbReference type="PROSITE" id="PS51146">
    <property type="entry name" value="KAIC"/>
    <property type="match status" value="1"/>
</dbReference>
<dbReference type="Gene3D" id="3.40.50.300">
    <property type="entry name" value="P-loop containing nucleotide triphosphate hydrolases"/>
    <property type="match status" value="2"/>
</dbReference>
<dbReference type="SUPFAM" id="SSF52540">
    <property type="entry name" value="P-loop containing nucleoside triphosphate hydrolases"/>
    <property type="match status" value="2"/>
</dbReference>
<dbReference type="InterPro" id="IPR010624">
    <property type="entry name" value="KaiC_dom"/>
</dbReference>
<evidence type="ECO:0000259" key="1">
    <source>
        <dbReference type="PROSITE" id="PS51146"/>
    </source>
</evidence>
<feature type="domain" description="KaiC" evidence="1">
    <location>
        <begin position="115"/>
        <end position="353"/>
    </location>
</feature>
<dbReference type="RefSeq" id="WP_341581155.1">
    <property type="nucleotide sequence ID" value="NZ_CP101118.1"/>
</dbReference>
<dbReference type="PANTHER" id="PTHR42926:SF1">
    <property type="entry name" value="CIRCADIAN CLOCK OSCILLATOR PROTEIN KAIC 1"/>
    <property type="match status" value="1"/>
</dbReference>
<evidence type="ECO:0000313" key="3">
    <source>
        <dbReference type="Proteomes" id="UP001475781"/>
    </source>
</evidence>